<dbReference type="PANTHER" id="PTHR43166:SF38">
    <property type="entry name" value="L-CYSTINE TRANSPORT SYSTEM ATP-BINDING PROTEIN TCYN"/>
    <property type="match status" value="1"/>
</dbReference>
<reference evidence="5 6" key="1">
    <citation type="journal article" date="2015" name="Genome Announc.">
        <title>Expanding the biotechnology potential of lactobacilli through comparative genomics of 213 strains and associated genera.</title>
        <authorList>
            <person name="Sun Z."/>
            <person name="Harris H.M."/>
            <person name="McCann A."/>
            <person name="Guo C."/>
            <person name="Argimon S."/>
            <person name="Zhang W."/>
            <person name="Yang X."/>
            <person name="Jeffery I.B."/>
            <person name="Cooney J.C."/>
            <person name="Kagawa T.F."/>
            <person name="Liu W."/>
            <person name="Song Y."/>
            <person name="Salvetti E."/>
            <person name="Wrobel A."/>
            <person name="Rasinkangas P."/>
            <person name="Parkhill J."/>
            <person name="Rea M.C."/>
            <person name="O'Sullivan O."/>
            <person name="Ritari J."/>
            <person name="Douillard F.P."/>
            <person name="Paul Ross R."/>
            <person name="Yang R."/>
            <person name="Briner A.E."/>
            <person name="Felis G.E."/>
            <person name="de Vos W.M."/>
            <person name="Barrangou R."/>
            <person name="Klaenhammer T.R."/>
            <person name="Caufield P.W."/>
            <person name="Cui Y."/>
            <person name="Zhang H."/>
            <person name="O'Toole P.W."/>
        </authorList>
    </citation>
    <scope>NUCLEOTIDE SEQUENCE [LARGE SCALE GENOMIC DNA]</scope>
    <source>
        <strain evidence="5 6">DSM 20509</strain>
    </source>
</reference>
<dbReference type="EMBL" id="AYYP01000072">
    <property type="protein sequence ID" value="KRM62910.1"/>
    <property type="molecule type" value="Genomic_DNA"/>
</dbReference>
<evidence type="ECO:0000313" key="6">
    <source>
        <dbReference type="Proteomes" id="UP000051008"/>
    </source>
</evidence>
<keyword evidence="2" id="KW-0547">Nucleotide-binding</keyword>
<organism evidence="5 6">
    <name type="scientific">Ligilactobacillus agilis DSM 20509</name>
    <dbReference type="NCBI Taxonomy" id="1423718"/>
    <lineage>
        <taxon>Bacteria</taxon>
        <taxon>Bacillati</taxon>
        <taxon>Bacillota</taxon>
        <taxon>Bacilli</taxon>
        <taxon>Lactobacillales</taxon>
        <taxon>Lactobacillaceae</taxon>
        <taxon>Ligilactobacillus</taxon>
    </lineage>
</organism>
<dbReference type="PROSITE" id="PS50893">
    <property type="entry name" value="ABC_TRANSPORTER_2"/>
    <property type="match status" value="1"/>
</dbReference>
<accession>A0A0R2A641</accession>
<dbReference type="SMART" id="SM00382">
    <property type="entry name" value="AAA"/>
    <property type="match status" value="1"/>
</dbReference>
<dbReference type="InterPro" id="IPR003439">
    <property type="entry name" value="ABC_transporter-like_ATP-bd"/>
</dbReference>
<dbReference type="Proteomes" id="UP000051008">
    <property type="component" value="Unassembled WGS sequence"/>
</dbReference>
<evidence type="ECO:0000256" key="1">
    <source>
        <dbReference type="ARBA" id="ARBA00022448"/>
    </source>
</evidence>
<dbReference type="OrthoDB" id="9804199at2"/>
<protein>
    <submittedName>
        <fullName evidence="5">ABC superfamily ATP binding cassette transporter, ABC protein YckI</fullName>
    </submittedName>
</protein>
<dbReference type="PIRSF" id="PIRSF039085">
    <property type="entry name" value="ABC_ATPase_HisP"/>
    <property type="match status" value="1"/>
</dbReference>
<gene>
    <name evidence="5" type="ORF">FC14_GL001149</name>
</gene>
<dbReference type="GO" id="GO:0015424">
    <property type="term" value="F:ABC-type amino acid transporter activity"/>
    <property type="evidence" value="ECO:0007669"/>
    <property type="project" value="InterPro"/>
</dbReference>
<keyword evidence="1" id="KW-0813">Transport</keyword>
<dbReference type="AlphaFoldDB" id="A0A0R2A641"/>
<keyword evidence="6" id="KW-1185">Reference proteome</keyword>
<evidence type="ECO:0000256" key="3">
    <source>
        <dbReference type="ARBA" id="ARBA00022840"/>
    </source>
</evidence>
<dbReference type="InterPro" id="IPR050086">
    <property type="entry name" value="MetN_ABC_transporter-like"/>
</dbReference>
<dbReference type="PROSITE" id="PS00211">
    <property type="entry name" value="ABC_TRANSPORTER_1"/>
    <property type="match status" value="1"/>
</dbReference>
<name>A0A0R2A641_9LACO</name>
<evidence type="ECO:0000256" key="2">
    <source>
        <dbReference type="ARBA" id="ARBA00022741"/>
    </source>
</evidence>
<dbReference type="InterPro" id="IPR017871">
    <property type="entry name" value="ABC_transporter-like_CS"/>
</dbReference>
<evidence type="ECO:0000313" key="5">
    <source>
        <dbReference type="EMBL" id="KRM62910.1"/>
    </source>
</evidence>
<dbReference type="SUPFAM" id="SSF52540">
    <property type="entry name" value="P-loop containing nucleoside triphosphate hydrolases"/>
    <property type="match status" value="1"/>
</dbReference>
<comment type="caution">
    <text evidence="5">The sequence shown here is derived from an EMBL/GenBank/DDBJ whole genome shotgun (WGS) entry which is preliminary data.</text>
</comment>
<dbReference type="PATRIC" id="fig|1423718.3.peg.1207"/>
<keyword evidence="3" id="KW-0067">ATP-binding</keyword>
<proteinExistence type="predicted"/>
<dbReference type="Gene3D" id="3.40.50.300">
    <property type="entry name" value="P-loop containing nucleotide triphosphate hydrolases"/>
    <property type="match status" value="1"/>
</dbReference>
<dbReference type="Pfam" id="PF00005">
    <property type="entry name" value="ABC_tran"/>
    <property type="match status" value="1"/>
</dbReference>
<feature type="domain" description="ABC transporter" evidence="4">
    <location>
        <begin position="1"/>
        <end position="240"/>
    </location>
</feature>
<dbReference type="InterPro" id="IPR027417">
    <property type="entry name" value="P-loop_NTPase"/>
</dbReference>
<dbReference type="GO" id="GO:0016887">
    <property type="term" value="F:ATP hydrolysis activity"/>
    <property type="evidence" value="ECO:0007669"/>
    <property type="project" value="InterPro"/>
</dbReference>
<dbReference type="GO" id="GO:0005524">
    <property type="term" value="F:ATP binding"/>
    <property type="evidence" value="ECO:0007669"/>
    <property type="project" value="UniProtKB-KW"/>
</dbReference>
<evidence type="ECO:0000259" key="4">
    <source>
        <dbReference type="PROSITE" id="PS50893"/>
    </source>
</evidence>
<dbReference type="InterPro" id="IPR030679">
    <property type="entry name" value="ABC_ATPase_HisP-typ"/>
</dbReference>
<dbReference type="InterPro" id="IPR003593">
    <property type="entry name" value="AAA+_ATPase"/>
</dbReference>
<dbReference type="PANTHER" id="PTHR43166">
    <property type="entry name" value="AMINO ACID IMPORT ATP-BINDING PROTEIN"/>
    <property type="match status" value="1"/>
</dbReference>
<sequence length="250" mass="27527">MKLKHVNKSFGSNQVLTDINLEIPAGQVTVLVGPSGSGKSTILRSLNLLEQPESGHYEFDEHLQIDFSQPLSKKDLLYLRQNTGMVFQDYNLFSHLNILDNITAAPRHVLKQSKAAAEATAKKLLAKVNLADKAQSLPDQLSGGQAQRVAIARALAMNPKFILLDEPTSALDPELEAEVLKVLLQLAKEKQSLVIVTHNLAFAQAVADKIIFVEAGQILYDGPGTAFFSEENQHPRIKRFISSMTFTNLL</sequence>
<dbReference type="RefSeq" id="WP_056977760.1">
    <property type="nucleotide sequence ID" value="NZ_AYYP01000072.1"/>
</dbReference>